<dbReference type="InterPro" id="IPR043128">
    <property type="entry name" value="Rev_trsase/Diguanyl_cyclase"/>
</dbReference>
<dbReference type="EMBL" id="JAAOIW010000006">
    <property type="protein sequence ID" value="NHN31660.1"/>
    <property type="molecule type" value="Genomic_DNA"/>
</dbReference>
<dbReference type="Gene3D" id="1.10.10.60">
    <property type="entry name" value="Homeodomain-like"/>
    <property type="match status" value="2"/>
</dbReference>
<dbReference type="PROSITE" id="PS00041">
    <property type="entry name" value="HTH_ARAC_FAMILY_1"/>
    <property type="match status" value="1"/>
</dbReference>
<dbReference type="Pfam" id="PF17853">
    <property type="entry name" value="GGDEF_2"/>
    <property type="match status" value="1"/>
</dbReference>
<name>A0ABX0J8E5_9BACL</name>
<feature type="modified residue" description="4-aspartylphosphate" evidence="8">
    <location>
        <position position="60"/>
    </location>
</feature>
<keyword evidence="13" id="KW-1185">Reference proteome</keyword>
<dbReference type="RefSeq" id="WP_166151963.1">
    <property type="nucleotide sequence ID" value="NZ_JAAOIW010000006.1"/>
</dbReference>
<feature type="domain" description="Response regulatory" evidence="10">
    <location>
        <begin position="8"/>
        <end position="125"/>
    </location>
</feature>
<comment type="caution">
    <text evidence="12">The sequence shown here is derived from an EMBL/GenBank/DDBJ whole genome shotgun (WGS) entry which is preliminary data.</text>
</comment>
<evidence type="ECO:0000313" key="12">
    <source>
        <dbReference type="EMBL" id="NHN31660.1"/>
    </source>
</evidence>
<dbReference type="PROSITE" id="PS01124">
    <property type="entry name" value="HTH_ARAC_FAMILY_2"/>
    <property type="match status" value="1"/>
</dbReference>
<dbReference type="InterPro" id="IPR020449">
    <property type="entry name" value="Tscrpt_reg_AraC-type_HTH"/>
</dbReference>
<organism evidence="12 13">
    <name type="scientific">Paenibacillus agricola</name>
    <dbReference type="NCBI Taxonomy" id="2716264"/>
    <lineage>
        <taxon>Bacteria</taxon>
        <taxon>Bacillati</taxon>
        <taxon>Bacillota</taxon>
        <taxon>Bacilli</taxon>
        <taxon>Bacillales</taxon>
        <taxon>Paenibacillaceae</taxon>
        <taxon>Paenibacillus</taxon>
    </lineage>
</organism>
<dbReference type="InterPro" id="IPR001789">
    <property type="entry name" value="Sig_transdc_resp-reg_receiver"/>
</dbReference>
<dbReference type="CDD" id="cd17536">
    <property type="entry name" value="REC_YesN-like"/>
    <property type="match status" value="1"/>
</dbReference>
<dbReference type="PANTHER" id="PTHR42713">
    <property type="entry name" value="HISTIDINE KINASE-RELATED"/>
    <property type="match status" value="1"/>
</dbReference>
<evidence type="ECO:0000256" key="7">
    <source>
        <dbReference type="ARBA" id="ARBA00023163"/>
    </source>
</evidence>
<dbReference type="InterPro" id="IPR018060">
    <property type="entry name" value="HTH_AraC"/>
</dbReference>
<evidence type="ECO:0000259" key="9">
    <source>
        <dbReference type="PROSITE" id="PS01124"/>
    </source>
</evidence>
<sequence>MYNHEQITLCLIDDIKSVVDGLTAIEWADEHGITLVGSSANGEDGLELVKRVKPDLIITDIRMPKMDGLTMLRAILELNHSCKVILISGYTDFEYAKQAVQLGAFDFVVKPFTEEDITEVVLKAKLQIIQERSKLLKVQDMQIKLRESMPVLRQEYFALLVNHRTSWENAAKRWEFLKVDLDQQGFVVLLLEIDGFQESVADLSIHDVELIRFSLQNITEETIREHTRCMVFRAKANRFVAILNDSLTNANAIAESCCRNIEQFTKFTVSIGVGGRVEQVSELPDSYRQANQALTYHLFTEGNGAIGYEEIPKTDRQAPLALDRKDELLLALRSGNSDRATSILADISDTLHQMTPRPNPDYLLSLYQELAASTIRTFYELVPYSDIQPYVQSFKTLGGTSGVTLSGLEQQLLTLCQEGTELVRKNTLSEGQTIIYKSLDYLKSHLDREVTVAECAAHVHLSSSYYSSLFKKVTGMTLTQYVTAERIHKAKAMLVGGVPVQEVASAVGYEERRYFSDVFKKMTGMTPSEFRASYDPDAPNT</sequence>
<reference evidence="12" key="1">
    <citation type="submission" date="2020-03" db="EMBL/GenBank/DDBJ databases">
        <title>Draft sequencing of Paenibacilllus sp. S3N08.</title>
        <authorList>
            <person name="Kim D.-U."/>
        </authorList>
    </citation>
    <scope>NUCLEOTIDE SEQUENCE</scope>
    <source>
        <strain evidence="12">S3N08</strain>
    </source>
</reference>
<keyword evidence="5" id="KW-0805">Transcription regulation</keyword>
<dbReference type="Proteomes" id="UP001165962">
    <property type="component" value="Unassembled WGS sequence"/>
</dbReference>
<dbReference type="InterPro" id="IPR011006">
    <property type="entry name" value="CheY-like_superfamily"/>
</dbReference>
<dbReference type="PANTHER" id="PTHR42713:SF3">
    <property type="entry name" value="TRANSCRIPTIONAL REGULATORY PROTEIN HPTR"/>
    <property type="match status" value="1"/>
</dbReference>
<evidence type="ECO:0000256" key="6">
    <source>
        <dbReference type="ARBA" id="ARBA00023125"/>
    </source>
</evidence>
<evidence type="ECO:0000313" key="13">
    <source>
        <dbReference type="Proteomes" id="UP001165962"/>
    </source>
</evidence>
<evidence type="ECO:0000256" key="8">
    <source>
        <dbReference type="PROSITE-ProRule" id="PRU00169"/>
    </source>
</evidence>
<comment type="subcellular location">
    <subcellularLocation>
        <location evidence="1">Cytoplasm</location>
    </subcellularLocation>
</comment>
<evidence type="ECO:0000256" key="3">
    <source>
        <dbReference type="ARBA" id="ARBA00022553"/>
    </source>
</evidence>
<evidence type="ECO:0000256" key="4">
    <source>
        <dbReference type="ARBA" id="ARBA00023012"/>
    </source>
</evidence>
<dbReference type="InterPro" id="IPR051552">
    <property type="entry name" value="HptR"/>
</dbReference>
<keyword evidence="4" id="KW-0902">Two-component regulatory system</keyword>
<gene>
    <name evidence="12" type="ORF">G9U52_17650</name>
</gene>
<protein>
    <submittedName>
        <fullName evidence="12">Response regulator</fullName>
    </submittedName>
</protein>
<dbReference type="InterPro" id="IPR000160">
    <property type="entry name" value="GGDEF_dom"/>
</dbReference>
<keyword evidence="2" id="KW-0963">Cytoplasm</keyword>
<evidence type="ECO:0000256" key="5">
    <source>
        <dbReference type="ARBA" id="ARBA00023015"/>
    </source>
</evidence>
<feature type="domain" description="HTH araC/xylS-type" evidence="9">
    <location>
        <begin position="436"/>
        <end position="533"/>
    </location>
</feature>
<dbReference type="InterPro" id="IPR018062">
    <property type="entry name" value="HTH_AraC-typ_CS"/>
</dbReference>
<keyword evidence="6" id="KW-0238">DNA-binding</keyword>
<dbReference type="PROSITE" id="PS50887">
    <property type="entry name" value="GGDEF"/>
    <property type="match status" value="1"/>
</dbReference>
<dbReference type="InterPro" id="IPR041522">
    <property type="entry name" value="CdaR_GGDEF"/>
</dbReference>
<keyword evidence="7" id="KW-0804">Transcription</keyword>
<evidence type="ECO:0000256" key="2">
    <source>
        <dbReference type="ARBA" id="ARBA00022490"/>
    </source>
</evidence>
<dbReference type="SUPFAM" id="SSF52172">
    <property type="entry name" value="CheY-like"/>
    <property type="match status" value="1"/>
</dbReference>
<dbReference type="Gene3D" id="3.30.70.270">
    <property type="match status" value="1"/>
</dbReference>
<dbReference type="Pfam" id="PF00072">
    <property type="entry name" value="Response_reg"/>
    <property type="match status" value="1"/>
</dbReference>
<dbReference type="Gene3D" id="3.40.50.2300">
    <property type="match status" value="1"/>
</dbReference>
<dbReference type="SUPFAM" id="SSF46689">
    <property type="entry name" value="Homeodomain-like"/>
    <property type="match status" value="2"/>
</dbReference>
<keyword evidence="3 8" id="KW-0597">Phosphoprotein</keyword>
<dbReference type="PRINTS" id="PR00032">
    <property type="entry name" value="HTHARAC"/>
</dbReference>
<dbReference type="PROSITE" id="PS50110">
    <property type="entry name" value="RESPONSE_REGULATORY"/>
    <property type="match status" value="1"/>
</dbReference>
<evidence type="ECO:0000259" key="10">
    <source>
        <dbReference type="PROSITE" id="PS50110"/>
    </source>
</evidence>
<accession>A0ABX0J8E5</accession>
<dbReference type="Pfam" id="PF12833">
    <property type="entry name" value="HTH_18"/>
    <property type="match status" value="1"/>
</dbReference>
<evidence type="ECO:0000256" key="1">
    <source>
        <dbReference type="ARBA" id="ARBA00004496"/>
    </source>
</evidence>
<evidence type="ECO:0000259" key="11">
    <source>
        <dbReference type="PROSITE" id="PS50887"/>
    </source>
</evidence>
<dbReference type="SMART" id="SM00448">
    <property type="entry name" value="REC"/>
    <property type="match status" value="1"/>
</dbReference>
<dbReference type="InterPro" id="IPR009057">
    <property type="entry name" value="Homeodomain-like_sf"/>
</dbReference>
<proteinExistence type="predicted"/>
<feature type="domain" description="GGDEF" evidence="11">
    <location>
        <begin position="184"/>
        <end position="311"/>
    </location>
</feature>
<dbReference type="SMART" id="SM00342">
    <property type="entry name" value="HTH_ARAC"/>
    <property type="match status" value="1"/>
</dbReference>